<dbReference type="SMART" id="SM00303">
    <property type="entry name" value="GPS"/>
    <property type="match status" value="1"/>
</dbReference>
<keyword evidence="5 13" id="KW-0812">Transmembrane</keyword>
<dbReference type="PROSITE" id="PS50221">
    <property type="entry name" value="GAIN_B"/>
    <property type="match status" value="1"/>
</dbReference>
<dbReference type="GO" id="GO:0004930">
    <property type="term" value="F:G protein-coupled receptor activity"/>
    <property type="evidence" value="ECO:0007669"/>
    <property type="project" value="InterPro"/>
</dbReference>
<evidence type="ECO:0000256" key="6">
    <source>
        <dbReference type="ARBA" id="ARBA00022729"/>
    </source>
</evidence>
<feature type="domain" description="EGF-like" evidence="14">
    <location>
        <begin position="83"/>
        <end position="121"/>
    </location>
</feature>
<evidence type="ECO:0000256" key="7">
    <source>
        <dbReference type="ARBA" id="ARBA00022737"/>
    </source>
</evidence>
<evidence type="ECO:0000256" key="12">
    <source>
        <dbReference type="PROSITE-ProRule" id="PRU00076"/>
    </source>
</evidence>
<keyword evidence="18" id="KW-1185">Reference proteome</keyword>
<feature type="transmembrane region" description="Helical" evidence="13">
    <location>
        <begin position="583"/>
        <end position="603"/>
    </location>
</feature>
<dbReference type="SUPFAM" id="SSF57196">
    <property type="entry name" value="EGF/Laminin"/>
    <property type="match status" value="3"/>
</dbReference>
<dbReference type="InterPro" id="IPR000832">
    <property type="entry name" value="GPCR_2_secretin-like"/>
</dbReference>
<dbReference type="Ensembl" id="ENSSRHT00000059928.1">
    <property type="protein sequence ID" value="ENSSRHP00000058305.1"/>
    <property type="gene ID" value="ENSSRHG00000029231.1"/>
</dbReference>
<dbReference type="InterPro" id="IPR000203">
    <property type="entry name" value="GPS"/>
</dbReference>
<dbReference type="PROSITE" id="PS50026">
    <property type="entry name" value="EGF_3"/>
    <property type="match status" value="3"/>
</dbReference>
<dbReference type="FunFam" id="2.10.25.10:FF:000038">
    <property type="entry name" value="Fibrillin 2"/>
    <property type="match status" value="1"/>
</dbReference>
<keyword evidence="6" id="KW-0732">Signal</keyword>
<dbReference type="PROSITE" id="PS01187">
    <property type="entry name" value="EGF_CA"/>
    <property type="match status" value="1"/>
</dbReference>
<organism evidence="17 18">
    <name type="scientific">Sinocyclocheilus rhinocerous</name>
    <dbReference type="NCBI Taxonomy" id="307959"/>
    <lineage>
        <taxon>Eukaryota</taxon>
        <taxon>Metazoa</taxon>
        <taxon>Chordata</taxon>
        <taxon>Craniata</taxon>
        <taxon>Vertebrata</taxon>
        <taxon>Euteleostomi</taxon>
        <taxon>Actinopterygii</taxon>
        <taxon>Neopterygii</taxon>
        <taxon>Teleostei</taxon>
        <taxon>Ostariophysi</taxon>
        <taxon>Cypriniformes</taxon>
        <taxon>Cyprinidae</taxon>
        <taxon>Cyprininae</taxon>
        <taxon>Sinocyclocheilus</taxon>
    </lineage>
</organism>
<keyword evidence="11" id="KW-0325">Glycoprotein</keyword>
<sequence>MYRYILYSDICKNFKVLLMPVIDFLNIYSKHFFISSCNFSTHSSTSLLEFCGPNSPCTNSIGCYSCSCLIGFSHVFIICFISDINECLNSSLVCGPNANCSNYNGNYSCSCWDGYNATKMNETINNSNPCKDINECLNSSLVCGPNANCSNYNGNYSCSCWEGYNVTKMNETINSINECLFSPSVCGPNANCTNEMGSFNCSCLDGFTMNESINSNNPCIGFLRVEEIPGFMADLSSATAKHDINITQSAATVQAIVDILFKIANLSQATSINNPVMGVCIFTFKLLCDDSRKSDVRINGDVVVVKIDSKTINNISFAFDITDQSLGNSQCVFWNFSLNTWDSTGCEVKRNNTGNITCECNHTTSFSILMSPFHIDPIHLMALDFITYIGVAISMASLIICLIIETIVWKSVTRNYTSYMRHVSIVNIAVSLLITNISAIAEQEQPTSVGRCSPAVFFMHFFYLALLFWILMSALLLFYRTIMVLSQMSRAKMMVIAFIVSYGAPLLIAVITVASTAGPQNYISKRNACWLNWLESKALLAFVIPALTIVAINLVVLIVVLYKMLRRGVGAATQPDEKHALVVIARCVAILTPIFGLTWGFGIGTMVSQDLGIHVVFALLNSLQVSLSFSLISNLYFLLLIYKKLKQSHLTL</sequence>
<dbReference type="InterPro" id="IPR057244">
    <property type="entry name" value="GAIN_B"/>
</dbReference>
<dbReference type="Pfam" id="PF07645">
    <property type="entry name" value="EGF_CA"/>
    <property type="match status" value="3"/>
</dbReference>
<proteinExistence type="inferred from homology"/>
<dbReference type="InterPro" id="IPR000742">
    <property type="entry name" value="EGF"/>
</dbReference>
<feature type="transmembrane region" description="Helical" evidence="13">
    <location>
        <begin position="623"/>
        <end position="642"/>
    </location>
</feature>
<evidence type="ECO:0000259" key="14">
    <source>
        <dbReference type="PROSITE" id="PS50026"/>
    </source>
</evidence>
<comment type="caution">
    <text evidence="12">Lacks conserved residue(s) required for the propagation of feature annotation.</text>
</comment>
<evidence type="ECO:0000313" key="17">
    <source>
        <dbReference type="Ensembl" id="ENSSRHP00000058305.1"/>
    </source>
</evidence>
<keyword evidence="7" id="KW-0677">Repeat</keyword>
<dbReference type="CDD" id="cd00054">
    <property type="entry name" value="EGF_CA"/>
    <property type="match status" value="3"/>
</dbReference>
<dbReference type="PANTHER" id="PTHR45813">
    <property type="entry name" value="IG-LIKE DOMAIN-CONTAINING PROTEIN"/>
    <property type="match status" value="1"/>
</dbReference>
<evidence type="ECO:0000256" key="13">
    <source>
        <dbReference type="SAM" id="Phobius"/>
    </source>
</evidence>
<evidence type="ECO:0000256" key="8">
    <source>
        <dbReference type="ARBA" id="ARBA00022989"/>
    </source>
</evidence>
<keyword evidence="10" id="KW-1015">Disulfide bond</keyword>
<dbReference type="AlphaFoldDB" id="A0A673K1X5"/>
<dbReference type="GO" id="GO:0007166">
    <property type="term" value="P:cell surface receptor signaling pathway"/>
    <property type="evidence" value="ECO:0007669"/>
    <property type="project" value="InterPro"/>
</dbReference>
<dbReference type="GO" id="GO:0030855">
    <property type="term" value="P:epithelial cell differentiation"/>
    <property type="evidence" value="ECO:0007669"/>
    <property type="project" value="UniProtKB-ARBA"/>
</dbReference>
<feature type="transmembrane region" description="Helical" evidence="13">
    <location>
        <begin position="538"/>
        <end position="562"/>
    </location>
</feature>
<keyword evidence="4 12" id="KW-0245">EGF-like domain</keyword>
<reference evidence="17" key="1">
    <citation type="submission" date="2025-08" db="UniProtKB">
        <authorList>
            <consortium name="Ensembl"/>
        </authorList>
    </citation>
    <scope>IDENTIFICATION</scope>
</reference>
<keyword evidence="3" id="KW-1003">Cell membrane</keyword>
<feature type="transmembrane region" description="Helical" evidence="13">
    <location>
        <begin position="419"/>
        <end position="441"/>
    </location>
</feature>
<protein>
    <submittedName>
        <fullName evidence="17">Uncharacterized protein</fullName>
    </submittedName>
</protein>
<evidence type="ECO:0000256" key="1">
    <source>
        <dbReference type="ARBA" id="ARBA00004651"/>
    </source>
</evidence>
<dbReference type="InterPro" id="IPR001881">
    <property type="entry name" value="EGF-like_Ca-bd_dom"/>
</dbReference>
<dbReference type="InterPro" id="IPR051587">
    <property type="entry name" value="Adhesion_GPCR"/>
</dbReference>
<dbReference type="FunFam" id="1.20.1070.10:FF:000058">
    <property type="entry name" value="Adhesion G protein-coupled receptor F5"/>
    <property type="match status" value="1"/>
</dbReference>
<dbReference type="Gene3D" id="2.60.220.50">
    <property type="match status" value="1"/>
</dbReference>
<dbReference type="Pfam" id="PF00002">
    <property type="entry name" value="7tm_2"/>
    <property type="match status" value="1"/>
</dbReference>
<dbReference type="PRINTS" id="PR00249">
    <property type="entry name" value="GPCRSECRETIN"/>
</dbReference>
<evidence type="ECO:0000313" key="18">
    <source>
        <dbReference type="Proteomes" id="UP000472270"/>
    </source>
</evidence>
<evidence type="ECO:0000259" key="16">
    <source>
        <dbReference type="PROSITE" id="PS50261"/>
    </source>
</evidence>
<dbReference type="GO" id="GO:0005886">
    <property type="term" value="C:plasma membrane"/>
    <property type="evidence" value="ECO:0007669"/>
    <property type="project" value="UniProtKB-SubCell"/>
</dbReference>
<dbReference type="Pfam" id="PF01825">
    <property type="entry name" value="GPS"/>
    <property type="match status" value="1"/>
</dbReference>
<feature type="transmembrane region" description="Helical" evidence="13">
    <location>
        <begin position="494"/>
        <end position="518"/>
    </location>
</feature>
<evidence type="ECO:0000259" key="15">
    <source>
        <dbReference type="PROSITE" id="PS50221"/>
    </source>
</evidence>
<dbReference type="InterPro" id="IPR000152">
    <property type="entry name" value="EGF-type_Asp/Asn_hydroxyl_site"/>
</dbReference>
<feature type="domain" description="EGF-like" evidence="14">
    <location>
        <begin position="175"/>
        <end position="213"/>
    </location>
</feature>
<accession>A0A673K1X5</accession>
<dbReference type="GO" id="GO:0007189">
    <property type="term" value="P:adenylate cyclase-activating G protein-coupled receptor signaling pathway"/>
    <property type="evidence" value="ECO:0007669"/>
    <property type="project" value="TreeGrafter"/>
</dbReference>
<dbReference type="Gene3D" id="2.10.25.10">
    <property type="entry name" value="Laminin"/>
    <property type="match status" value="3"/>
</dbReference>
<evidence type="ECO:0000256" key="2">
    <source>
        <dbReference type="ARBA" id="ARBA00007343"/>
    </source>
</evidence>
<evidence type="ECO:0000256" key="9">
    <source>
        <dbReference type="ARBA" id="ARBA00023136"/>
    </source>
</evidence>
<keyword evidence="9 13" id="KW-0472">Membrane</keyword>
<dbReference type="SMART" id="SM00179">
    <property type="entry name" value="EGF_CA"/>
    <property type="match status" value="3"/>
</dbReference>
<reference evidence="17" key="2">
    <citation type="submission" date="2025-09" db="UniProtKB">
        <authorList>
            <consortium name="Ensembl"/>
        </authorList>
    </citation>
    <scope>IDENTIFICATION</scope>
</reference>
<dbReference type="PROSITE" id="PS00010">
    <property type="entry name" value="ASX_HYDROXYL"/>
    <property type="match status" value="3"/>
</dbReference>
<feature type="domain" description="GAIN-B" evidence="15">
    <location>
        <begin position="209"/>
        <end position="376"/>
    </location>
</feature>
<dbReference type="SMART" id="SM00181">
    <property type="entry name" value="EGF"/>
    <property type="match status" value="3"/>
</dbReference>
<comment type="similarity">
    <text evidence="2">Belongs to the G-protein coupled receptor 2 family. Adhesion G-protein coupled receptor (ADGR) subfamily.</text>
</comment>
<dbReference type="Proteomes" id="UP000472270">
    <property type="component" value="Unassembled WGS sequence"/>
</dbReference>
<dbReference type="InterPro" id="IPR018097">
    <property type="entry name" value="EGF_Ca-bd_CS"/>
</dbReference>
<evidence type="ECO:0000256" key="4">
    <source>
        <dbReference type="ARBA" id="ARBA00022536"/>
    </source>
</evidence>
<dbReference type="InterPro" id="IPR008078">
    <property type="entry name" value="GPCR_2_Ig-hepta-like_rcpt"/>
</dbReference>
<evidence type="ECO:0000256" key="10">
    <source>
        <dbReference type="ARBA" id="ARBA00023157"/>
    </source>
</evidence>
<dbReference type="InterPro" id="IPR046338">
    <property type="entry name" value="GAIN_dom_sf"/>
</dbReference>
<dbReference type="PROSITE" id="PS50261">
    <property type="entry name" value="G_PROTEIN_RECEP_F2_4"/>
    <property type="match status" value="1"/>
</dbReference>
<feature type="transmembrane region" description="Helical" evidence="13">
    <location>
        <begin position="385"/>
        <end position="407"/>
    </location>
</feature>
<keyword evidence="8 13" id="KW-1133">Transmembrane helix</keyword>
<feature type="transmembrane region" description="Helical" evidence="13">
    <location>
        <begin position="461"/>
        <end position="482"/>
    </location>
</feature>
<dbReference type="InterPro" id="IPR017981">
    <property type="entry name" value="GPCR_2-like_7TM"/>
</dbReference>
<feature type="domain" description="G-protein coupled receptors family 2 profile 2" evidence="16">
    <location>
        <begin position="383"/>
        <end position="633"/>
    </location>
</feature>
<dbReference type="Gene3D" id="1.20.1070.10">
    <property type="entry name" value="Rhodopsin 7-helix transmembrane proteins"/>
    <property type="match status" value="1"/>
</dbReference>
<comment type="subcellular location">
    <subcellularLocation>
        <location evidence="1">Cell membrane</location>
        <topology evidence="1">Multi-pass membrane protein</topology>
    </subcellularLocation>
</comment>
<evidence type="ECO:0000256" key="5">
    <source>
        <dbReference type="ARBA" id="ARBA00022692"/>
    </source>
</evidence>
<evidence type="ECO:0000256" key="11">
    <source>
        <dbReference type="ARBA" id="ARBA00023180"/>
    </source>
</evidence>
<feature type="domain" description="EGF-like" evidence="14">
    <location>
        <begin position="132"/>
        <end position="170"/>
    </location>
</feature>
<evidence type="ECO:0000256" key="3">
    <source>
        <dbReference type="ARBA" id="ARBA00022475"/>
    </source>
</evidence>
<dbReference type="PANTHER" id="PTHR45813:SF4">
    <property type="entry name" value="ADHESION G PROTEIN-COUPLED RECEPTOR F5"/>
    <property type="match status" value="1"/>
</dbReference>
<name>A0A673K1X5_9TELE</name>
<dbReference type="PRINTS" id="PR01695">
    <property type="entry name" value="IGHEPTARCPTR"/>
</dbReference>
<dbReference type="GO" id="GO:0005509">
    <property type="term" value="F:calcium ion binding"/>
    <property type="evidence" value="ECO:0007669"/>
    <property type="project" value="InterPro"/>
</dbReference>
<dbReference type="InterPro" id="IPR049883">
    <property type="entry name" value="NOTCH1_EGF-like"/>
</dbReference>